<dbReference type="GeneID" id="79864250"/>
<evidence type="ECO:0000313" key="2">
    <source>
        <dbReference type="EMBL" id="TRA87678.1"/>
    </source>
</evidence>
<dbReference type="EMBL" id="SGNZ01000009">
    <property type="protein sequence ID" value="TRA87678.1"/>
    <property type="molecule type" value="Genomic_DNA"/>
</dbReference>
<evidence type="ECO:0000313" key="1">
    <source>
        <dbReference type="EMBL" id="MCZ7940735.1"/>
    </source>
</evidence>
<reference evidence="2" key="2">
    <citation type="submission" date="2019-02" db="EMBL/GenBank/DDBJ databases">
        <authorList>
            <person name="Baeyen S."/>
        </authorList>
    </citation>
    <scope>NUCLEOTIDE SEQUENCE</scope>
    <source>
        <strain evidence="2">GBBC3283</strain>
    </source>
</reference>
<evidence type="ECO:0000313" key="5">
    <source>
        <dbReference type="Proteomes" id="UP001151018"/>
    </source>
</evidence>
<evidence type="ECO:0000313" key="3">
    <source>
        <dbReference type="EMBL" id="UYZ09866.1"/>
    </source>
</evidence>
<accession>A0A4Z1QNF2</accession>
<organism evidence="1 5">
    <name type="scientific">Agrobacterium salinitolerans</name>
    <dbReference type="NCBI Taxonomy" id="1183413"/>
    <lineage>
        <taxon>Bacteria</taxon>
        <taxon>Pseudomonadati</taxon>
        <taxon>Pseudomonadota</taxon>
        <taxon>Alphaproteobacteria</taxon>
        <taxon>Hyphomicrobiales</taxon>
        <taxon>Rhizobiaceae</taxon>
        <taxon>Rhizobium/Agrobacterium group</taxon>
        <taxon>Agrobacterium</taxon>
    </lineage>
</organism>
<proteinExistence type="predicted"/>
<reference evidence="3" key="3">
    <citation type="submission" date="2022-10" db="EMBL/GenBank/DDBJ databases">
        <title>Complete genome sequence of Agrobacterium salinitolerans CFBP5507.</title>
        <authorList>
            <person name="Tchabashvili S."/>
            <person name="Yen H.-C."/>
            <person name="Haryono M."/>
            <person name="Lin Y.-C."/>
            <person name="Lai E.-M."/>
            <person name="Kuo C.-H."/>
        </authorList>
    </citation>
    <scope>NUCLEOTIDE SEQUENCE</scope>
    <source>
        <strain evidence="3">CFBP5507</strain>
    </source>
</reference>
<protein>
    <submittedName>
        <fullName evidence="1">Uncharacterized protein</fullName>
    </submittedName>
</protein>
<dbReference type="Proteomes" id="UP001151018">
    <property type="component" value="Unassembled WGS sequence"/>
</dbReference>
<name>A0A4Z1QNF2_9HYPH</name>
<gene>
    <name evidence="3" type="ORF">CFBP5507_19665</name>
    <name evidence="2" type="ORF">EXN23_17300</name>
    <name evidence="1" type="ORF">O9X88_24730</name>
</gene>
<dbReference type="KEGG" id="asal:CFBP5507_19665"/>
<reference evidence="2 4" key="1">
    <citation type="journal article" date="2019" name="Appl. Microbiol. Biotechnol.">
        <title>Differential efficiency of wild type rhizogenic strains for rol gene transformation of plants.</title>
        <authorList>
            <person name="Desmet S."/>
            <person name="De Keyser E."/>
            <person name="Van Vaerenbergh J."/>
            <person name="Baeyen S."/>
            <person name="Van Huylenbroeck J."/>
            <person name="Geelen D."/>
            <person name="Dhooghe E."/>
        </authorList>
    </citation>
    <scope>NUCLEOTIDE SEQUENCE [LARGE SCALE GENOMIC DNA]</scope>
    <source>
        <strain evidence="2 4">GBBC3283</strain>
    </source>
</reference>
<dbReference type="EMBL" id="JAPZLR010000039">
    <property type="protein sequence ID" value="MCZ7940735.1"/>
    <property type="molecule type" value="Genomic_DNA"/>
</dbReference>
<dbReference type="AlphaFoldDB" id="A0A4Z1QNF2"/>
<keyword evidence="4" id="KW-1185">Reference proteome</keyword>
<dbReference type="OrthoDB" id="8367604at2"/>
<sequence>MSDVSEIAKLSSLLETRLLQHGLIERPGGAVRTLPADFLEKFDGLIDNSTELEGLLRIGYAARQGETLSAPVASAARFMIQEVCEALFDRNELQAFRRTH</sequence>
<dbReference type="EMBL" id="CP109969">
    <property type="protein sequence ID" value="UYZ09866.1"/>
    <property type="molecule type" value="Genomic_DNA"/>
</dbReference>
<dbReference type="Proteomes" id="UP000298735">
    <property type="component" value="Chromosome Linear"/>
</dbReference>
<dbReference type="RefSeq" id="WP_137411304.1">
    <property type="nucleotide sequence ID" value="NZ_CP109969.1"/>
</dbReference>
<dbReference type="Proteomes" id="UP000319481">
    <property type="component" value="Unassembled WGS sequence"/>
</dbReference>
<reference evidence="1" key="4">
    <citation type="submission" date="2022-12" db="EMBL/GenBank/DDBJ databases">
        <title>Draft genome sequences of 22 rhizogenic Agrobacterium biovar 1 strains, the causative agent of hairy root disease.</title>
        <authorList>
            <person name="Kim N."/>
            <person name="Vargas P."/>
            <person name="Rediers H."/>
        </authorList>
    </citation>
    <scope>NUCLEOTIDE SEQUENCE</scope>
    <source>
        <strain evidence="1">ST15.13.006</strain>
    </source>
</reference>
<evidence type="ECO:0000313" key="4">
    <source>
        <dbReference type="Proteomes" id="UP000319481"/>
    </source>
</evidence>